<evidence type="ECO:0000256" key="2">
    <source>
        <dbReference type="ARBA" id="ARBA00013065"/>
    </source>
</evidence>
<evidence type="ECO:0000256" key="5">
    <source>
        <dbReference type="ARBA" id="ARBA00022679"/>
    </source>
</evidence>
<proteinExistence type="inferred from homology"/>
<dbReference type="PRINTS" id="PR00474">
    <property type="entry name" value="GLU5KINASE"/>
</dbReference>
<dbReference type="GO" id="GO:0005524">
    <property type="term" value="F:ATP binding"/>
    <property type="evidence" value="ECO:0007669"/>
    <property type="project" value="UniProtKB-KW"/>
</dbReference>
<evidence type="ECO:0000256" key="3">
    <source>
        <dbReference type="ARBA" id="ARBA00022571"/>
    </source>
</evidence>
<dbReference type="EC" id="2.7.2.8" evidence="2"/>
<dbReference type="NCBIfam" id="TIGR00761">
    <property type="entry name" value="argB"/>
    <property type="match status" value="1"/>
</dbReference>
<feature type="domain" description="Aspartate/glutamate/uridylate kinase" evidence="9">
    <location>
        <begin position="90"/>
        <end position="327"/>
    </location>
</feature>
<dbReference type="Pfam" id="PF00696">
    <property type="entry name" value="AA_kinase"/>
    <property type="match status" value="1"/>
</dbReference>
<keyword evidence="7" id="KW-0418">Kinase</keyword>
<dbReference type="PANTHER" id="PTHR23342:SF0">
    <property type="entry name" value="N-ACETYLGLUTAMATE SYNTHASE, MITOCHONDRIAL"/>
    <property type="match status" value="1"/>
</dbReference>
<evidence type="ECO:0000259" key="9">
    <source>
        <dbReference type="Pfam" id="PF00696"/>
    </source>
</evidence>
<dbReference type="InterPro" id="IPR037528">
    <property type="entry name" value="ArgB"/>
</dbReference>
<keyword evidence="5" id="KW-0808">Transferase</keyword>
<evidence type="ECO:0000313" key="11">
    <source>
        <dbReference type="Proteomes" id="UP001314263"/>
    </source>
</evidence>
<dbReference type="InterPro" id="IPR001057">
    <property type="entry name" value="Glu/AcGlu_kinase"/>
</dbReference>
<dbReference type="AlphaFoldDB" id="A0AAV1HSQ2"/>
<dbReference type="GO" id="GO:0003991">
    <property type="term" value="F:acetylglutamate kinase activity"/>
    <property type="evidence" value="ECO:0007669"/>
    <property type="project" value="UniProtKB-EC"/>
</dbReference>
<comment type="pathway">
    <text evidence="1">Amino-acid biosynthesis; L-arginine biosynthesis; N(2)-acetyl-L-ornithine from L-glutamate: step 2/4.</text>
</comment>
<dbReference type="EMBL" id="CAUYUE010000001">
    <property type="protein sequence ID" value="CAK0734317.1"/>
    <property type="molecule type" value="Genomic_DNA"/>
</dbReference>
<dbReference type="HAMAP" id="MF_00082">
    <property type="entry name" value="ArgB"/>
    <property type="match status" value="1"/>
</dbReference>
<dbReference type="FunFam" id="3.40.1160.10:FF:000004">
    <property type="entry name" value="Acetylglutamate kinase"/>
    <property type="match status" value="1"/>
</dbReference>
<dbReference type="Gene3D" id="3.40.1160.10">
    <property type="entry name" value="Acetylglutamate kinase-like"/>
    <property type="match status" value="1"/>
</dbReference>
<dbReference type="SUPFAM" id="SSF53633">
    <property type="entry name" value="Carbamate kinase-like"/>
    <property type="match status" value="1"/>
</dbReference>
<name>A0AAV1HSQ2_9CHLO</name>
<dbReference type="InterPro" id="IPR001048">
    <property type="entry name" value="Asp/Glu/Uridylate_kinase"/>
</dbReference>
<evidence type="ECO:0000256" key="7">
    <source>
        <dbReference type="ARBA" id="ARBA00022777"/>
    </source>
</evidence>
<dbReference type="GO" id="GO:0006526">
    <property type="term" value="P:L-arginine biosynthetic process"/>
    <property type="evidence" value="ECO:0007669"/>
    <property type="project" value="UniProtKB-KW"/>
</dbReference>
<evidence type="ECO:0000313" key="10">
    <source>
        <dbReference type="EMBL" id="CAK0734317.1"/>
    </source>
</evidence>
<dbReference type="InterPro" id="IPR036393">
    <property type="entry name" value="AceGlu_kinase-like_sf"/>
</dbReference>
<gene>
    <name evidence="10" type="ORF">CVIRNUC_000414</name>
</gene>
<keyword evidence="6" id="KW-0547">Nucleotide-binding</keyword>
<sequence length="350" mass="37154">MGQVRPTNLTTPCKGGDVKRTREAAALVDRLQCRKPSHSRCRSRHHSFGTRAAATVDLSAEATTGKIFSSFDRVSVLSEALPYLQRFAGKTVVIKYGGAAMKDPSLKAGVINDLVLLSAVGVRPVLVHGGGPEINIWLNKLGIEAQFKDGLRVTDGPTMDVVEMVLSGRVNKGLVTLIQQAGGRAVGVCGKDSGIIRARMMAERGIGFVGDITSIQPGLIRTLVEGDYIPVVASVAADFDGQALNVNADIAAGEIAASLKAEKLILMTDVPGVLRDKDDVNTKFVQLDIRQTRELVADGIIAGGMIPKVECCTRCLAQGVTATHIIDGRQQHSLLMEMLTDEGVGTMITG</sequence>
<reference evidence="10 11" key="1">
    <citation type="submission" date="2023-10" db="EMBL/GenBank/DDBJ databases">
        <authorList>
            <person name="Maclean D."/>
            <person name="Macfadyen A."/>
        </authorList>
    </citation>
    <scope>NUCLEOTIDE SEQUENCE [LARGE SCALE GENOMIC DNA]</scope>
</reference>
<dbReference type="CDD" id="cd04250">
    <property type="entry name" value="AAK_NAGK-C"/>
    <property type="match status" value="1"/>
</dbReference>
<keyword evidence="11" id="KW-1185">Reference proteome</keyword>
<evidence type="ECO:0000256" key="8">
    <source>
        <dbReference type="ARBA" id="ARBA00022840"/>
    </source>
</evidence>
<protein>
    <recommendedName>
        <fullName evidence="2">acetylglutamate kinase</fullName>
        <ecNumber evidence="2">2.7.2.8</ecNumber>
    </recommendedName>
</protein>
<dbReference type="InterPro" id="IPR004662">
    <property type="entry name" value="AcgluKinase_fam"/>
</dbReference>
<evidence type="ECO:0000256" key="4">
    <source>
        <dbReference type="ARBA" id="ARBA00022605"/>
    </source>
</evidence>
<comment type="caution">
    <text evidence="10">The sequence shown here is derived from an EMBL/GenBank/DDBJ whole genome shotgun (WGS) entry which is preliminary data.</text>
</comment>
<accession>A0AAV1HSQ2</accession>
<evidence type="ECO:0000256" key="1">
    <source>
        <dbReference type="ARBA" id="ARBA00004828"/>
    </source>
</evidence>
<organism evidence="10 11">
    <name type="scientific">Coccomyxa viridis</name>
    <dbReference type="NCBI Taxonomy" id="1274662"/>
    <lineage>
        <taxon>Eukaryota</taxon>
        <taxon>Viridiplantae</taxon>
        <taxon>Chlorophyta</taxon>
        <taxon>core chlorophytes</taxon>
        <taxon>Trebouxiophyceae</taxon>
        <taxon>Trebouxiophyceae incertae sedis</taxon>
        <taxon>Coccomyxaceae</taxon>
        <taxon>Coccomyxa</taxon>
    </lineage>
</organism>
<dbReference type="InterPro" id="IPR041727">
    <property type="entry name" value="NAGK-C"/>
</dbReference>
<dbReference type="GO" id="GO:0009534">
    <property type="term" value="C:chloroplast thylakoid"/>
    <property type="evidence" value="ECO:0007669"/>
    <property type="project" value="TreeGrafter"/>
</dbReference>
<dbReference type="PANTHER" id="PTHR23342">
    <property type="entry name" value="N-ACETYLGLUTAMATE SYNTHASE"/>
    <property type="match status" value="1"/>
</dbReference>
<evidence type="ECO:0000256" key="6">
    <source>
        <dbReference type="ARBA" id="ARBA00022741"/>
    </source>
</evidence>
<keyword evidence="3" id="KW-0055">Arginine biosynthesis</keyword>
<keyword evidence="8" id="KW-0067">ATP-binding</keyword>
<dbReference type="Proteomes" id="UP001314263">
    <property type="component" value="Unassembled WGS sequence"/>
</dbReference>
<keyword evidence="4" id="KW-0028">Amino-acid biosynthesis</keyword>